<keyword evidence="7 10" id="KW-0460">Magnesium</keyword>
<comment type="similarity">
    <text evidence="1 10 11">Belongs to the TRAFAC class TrmE-Era-EngA-EngB-Septin-like GTPase superfamily. TrmE GTPase family.</text>
</comment>
<feature type="binding site" evidence="10">
    <location>
        <position position="251"/>
    </location>
    <ligand>
        <name>K(+)</name>
        <dbReference type="ChEBI" id="CHEBI:29103"/>
    </ligand>
</feature>
<dbReference type="InterPro" id="IPR031168">
    <property type="entry name" value="G_TrmE"/>
</dbReference>
<dbReference type="AlphaFoldDB" id="A0A367GPI6"/>
<keyword evidence="6 10" id="KW-0378">Hydrolase</keyword>
<dbReference type="InterPro" id="IPR004520">
    <property type="entry name" value="GTPase_MnmE"/>
</dbReference>
<dbReference type="SUPFAM" id="SSF52540">
    <property type="entry name" value="P-loop containing nucleoside triphosphate hydrolases"/>
    <property type="match status" value="1"/>
</dbReference>
<dbReference type="GO" id="GO:0030488">
    <property type="term" value="P:tRNA methylation"/>
    <property type="evidence" value="ECO:0007669"/>
    <property type="project" value="TreeGrafter"/>
</dbReference>
<feature type="binding site" evidence="10">
    <location>
        <begin position="249"/>
        <end position="255"/>
    </location>
    <ligand>
        <name>GTP</name>
        <dbReference type="ChEBI" id="CHEBI:37565"/>
    </ligand>
</feature>
<feature type="binding site" evidence="10">
    <location>
        <position position="254"/>
    </location>
    <ligand>
        <name>K(+)</name>
        <dbReference type="ChEBI" id="CHEBI:29103"/>
    </ligand>
</feature>
<dbReference type="CDD" id="cd14858">
    <property type="entry name" value="TrmE_N"/>
    <property type="match status" value="1"/>
</dbReference>
<evidence type="ECO:0000256" key="1">
    <source>
        <dbReference type="ARBA" id="ARBA00011043"/>
    </source>
</evidence>
<dbReference type="InterPro" id="IPR018948">
    <property type="entry name" value="GTP-bd_TrmE_N"/>
</dbReference>
<dbReference type="HAMAP" id="MF_00379">
    <property type="entry name" value="GTPase_MnmE"/>
    <property type="match status" value="1"/>
</dbReference>
<dbReference type="EMBL" id="QGDC01000004">
    <property type="protein sequence ID" value="RCH55402.1"/>
    <property type="molecule type" value="Genomic_DNA"/>
</dbReference>
<dbReference type="GO" id="GO:0003924">
    <property type="term" value="F:GTPase activity"/>
    <property type="evidence" value="ECO:0007669"/>
    <property type="project" value="UniProtKB-UniRule"/>
</dbReference>
<comment type="subunit">
    <text evidence="10">Homodimer. Heterotetramer of two MnmE and two MnmG subunits.</text>
</comment>
<dbReference type="Pfam" id="PF12631">
    <property type="entry name" value="MnmE_helical"/>
    <property type="match status" value="1"/>
</dbReference>
<dbReference type="NCBIfam" id="TIGR00231">
    <property type="entry name" value="small_GTP"/>
    <property type="match status" value="1"/>
</dbReference>
<comment type="cofactor">
    <cofactor evidence="10">
        <name>K(+)</name>
        <dbReference type="ChEBI" id="CHEBI:29103"/>
    </cofactor>
    <text evidence="10">Binds 1 potassium ion per subunit.</text>
</comment>
<accession>A0A367GPI6</accession>
<feature type="binding site" evidence="10">
    <location>
        <position position="230"/>
    </location>
    <ligand>
        <name>K(+)</name>
        <dbReference type="ChEBI" id="CHEBI:29103"/>
    </ligand>
</feature>
<dbReference type="SUPFAM" id="SSF116878">
    <property type="entry name" value="TrmE connector domain"/>
    <property type="match status" value="1"/>
</dbReference>
<feature type="binding site" evidence="10">
    <location>
        <begin position="230"/>
        <end position="235"/>
    </location>
    <ligand>
        <name>GTP</name>
        <dbReference type="ChEBI" id="CHEBI:37565"/>
    </ligand>
</feature>
<dbReference type="GO" id="GO:0042802">
    <property type="term" value="F:identical protein binding"/>
    <property type="evidence" value="ECO:0007669"/>
    <property type="project" value="UniProtKB-ARBA"/>
</dbReference>
<reference evidence="13 14" key="1">
    <citation type="submission" date="2018-05" db="EMBL/GenBank/DDBJ databases">
        <title>Mucilaginibacter hurinus sp. nov., isolated from briquette warehouse soil.</title>
        <authorList>
            <person name="Choi L."/>
        </authorList>
    </citation>
    <scope>NUCLEOTIDE SEQUENCE [LARGE SCALE GENOMIC DNA]</scope>
    <source>
        <strain evidence="13 14">ZR32</strain>
    </source>
</reference>
<dbReference type="Gene3D" id="3.30.1360.120">
    <property type="entry name" value="Probable tRNA modification gtpase trme, domain 1"/>
    <property type="match status" value="1"/>
</dbReference>
<proteinExistence type="inferred from homology"/>
<comment type="function">
    <text evidence="10">Exhibits a very high intrinsic GTPase hydrolysis rate. Involved in the addition of a carboxymethylaminomethyl (cmnm) group at the wobble position (U34) of certain tRNAs, forming tRNA-cmnm(5)s(2)U34.</text>
</comment>
<dbReference type="PANTHER" id="PTHR42714">
    <property type="entry name" value="TRNA MODIFICATION GTPASE GTPBP3"/>
    <property type="match status" value="1"/>
</dbReference>
<keyword evidence="5 10" id="KW-0547">Nucleotide-binding</keyword>
<protein>
    <recommendedName>
        <fullName evidence="10">tRNA modification GTPase MnmE</fullName>
        <ecNumber evidence="10">3.6.-.-</ecNumber>
    </recommendedName>
</protein>
<dbReference type="Pfam" id="PF10396">
    <property type="entry name" value="TrmE_N"/>
    <property type="match status" value="1"/>
</dbReference>
<dbReference type="Gene3D" id="1.20.120.430">
    <property type="entry name" value="tRNA modification GTPase MnmE domain 2"/>
    <property type="match status" value="1"/>
</dbReference>
<evidence type="ECO:0000256" key="9">
    <source>
        <dbReference type="ARBA" id="ARBA00023134"/>
    </source>
</evidence>
<evidence type="ECO:0000256" key="10">
    <source>
        <dbReference type="HAMAP-Rule" id="MF_00379"/>
    </source>
</evidence>
<gene>
    <name evidence="10" type="primary">mnmE</name>
    <name evidence="10" type="synonym">trmE</name>
    <name evidence="13" type="ORF">DJ568_09300</name>
</gene>
<dbReference type="InterPro" id="IPR025867">
    <property type="entry name" value="MnmE_helical"/>
</dbReference>
<feature type="binding site" evidence="10">
    <location>
        <position position="255"/>
    </location>
    <ligand>
        <name>Mg(2+)</name>
        <dbReference type="ChEBI" id="CHEBI:18420"/>
    </ligand>
</feature>
<comment type="caution">
    <text evidence="13">The sequence shown here is derived from an EMBL/GenBank/DDBJ whole genome shotgun (WGS) entry which is preliminary data.</text>
</comment>
<evidence type="ECO:0000256" key="8">
    <source>
        <dbReference type="ARBA" id="ARBA00022958"/>
    </source>
</evidence>
<dbReference type="Gene3D" id="3.40.50.300">
    <property type="entry name" value="P-loop containing nucleotide triphosphate hydrolases"/>
    <property type="match status" value="1"/>
</dbReference>
<evidence type="ECO:0000256" key="4">
    <source>
        <dbReference type="ARBA" id="ARBA00022723"/>
    </source>
</evidence>
<dbReference type="PANTHER" id="PTHR42714:SF2">
    <property type="entry name" value="TRNA MODIFICATION GTPASE GTPBP3, MITOCHONDRIAL"/>
    <property type="match status" value="1"/>
</dbReference>
<feature type="domain" description="TrmE-type G" evidence="12">
    <location>
        <begin position="220"/>
        <end position="378"/>
    </location>
</feature>
<dbReference type="GO" id="GO:0002098">
    <property type="term" value="P:tRNA wobble uridine modification"/>
    <property type="evidence" value="ECO:0007669"/>
    <property type="project" value="TreeGrafter"/>
</dbReference>
<comment type="subcellular location">
    <subcellularLocation>
        <location evidence="10">Cytoplasm</location>
    </subcellularLocation>
</comment>
<dbReference type="Proteomes" id="UP000253209">
    <property type="component" value="Unassembled WGS sequence"/>
</dbReference>
<keyword evidence="14" id="KW-1185">Reference proteome</keyword>
<evidence type="ECO:0000256" key="2">
    <source>
        <dbReference type="ARBA" id="ARBA00022490"/>
    </source>
</evidence>
<feature type="binding site" evidence="10">
    <location>
        <position position="249"/>
    </location>
    <ligand>
        <name>K(+)</name>
        <dbReference type="ChEBI" id="CHEBI:29103"/>
    </ligand>
</feature>
<dbReference type="GO" id="GO:0046872">
    <property type="term" value="F:metal ion binding"/>
    <property type="evidence" value="ECO:0007669"/>
    <property type="project" value="UniProtKB-KW"/>
</dbReference>
<organism evidence="13 14">
    <name type="scientific">Mucilaginibacter hurinus</name>
    <dbReference type="NCBI Taxonomy" id="2201324"/>
    <lineage>
        <taxon>Bacteria</taxon>
        <taxon>Pseudomonadati</taxon>
        <taxon>Bacteroidota</taxon>
        <taxon>Sphingobacteriia</taxon>
        <taxon>Sphingobacteriales</taxon>
        <taxon>Sphingobacteriaceae</taxon>
        <taxon>Mucilaginibacter</taxon>
    </lineage>
</organism>
<evidence type="ECO:0000256" key="3">
    <source>
        <dbReference type="ARBA" id="ARBA00022694"/>
    </source>
</evidence>
<evidence type="ECO:0000256" key="5">
    <source>
        <dbReference type="ARBA" id="ARBA00022741"/>
    </source>
</evidence>
<name>A0A367GPI6_9SPHI</name>
<dbReference type="InterPro" id="IPR027368">
    <property type="entry name" value="MnmE_dom2"/>
</dbReference>
<dbReference type="PROSITE" id="PS51709">
    <property type="entry name" value="G_TRME"/>
    <property type="match status" value="1"/>
</dbReference>
<dbReference type="InterPro" id="IPR027417">
    <property type="entry name" value="P-loop_NTPase"/>
</dbReference>
<keyword evidence="4 10" id="KW-0479">Metal-binding</keyword>
<evidence type="ECO:0000256" key="7">
    <source>
        <dbReference type="ARBA" id="ARBA00022842"/>
    </source>
</evidence>
<dbReference type="GO" id="GO:0005829">
    <property type="term" value="C:cytosol"/>
    <property type="evidence" value="ECO:0007669"/>
    <property type="project" value="TreeGrafter"/>
</dbReference>
<evidence type="ECO:0000256" key="6">
    <source>
        <dbReference type="ARBA" id="ARBA00022801"/>
    </source>
</evidence>
<dbReference type="InterPro" id="IPR006073">
    <property type="entry name" value="GTP-bd"/>
</dbReference>
<evidence type="ECO:0000256" key="11">
    <source>
        <dbReference type="RuleBase" id="RU003313"/>
    </source>
</evidence>
<dbReference type="EC" id="3.6.-.-" evidence="10"/>
<evidence type="ECO:0000259" key="12">
    <source>
        <dbReference type="PROSITE" id="PS51709"/>
    </source>
</evidence>
<keyword evidence="9 10" id="KW-0342">GTP-binding</keyword>
<dbReference type="InterPro" id="IPR027266">
    <property type="entry name" value="TrmE/GcvT-like"/>
</dbReference>
<feature type="binding site" evidence="10">
    <location>
        <begin position="274"/>
        <end position="277"/>
    </location>
    <ligand>
        <name>GTP</name>
        <dbReference type="ChEBI" id="CHEBI:37565"/>
    </ligand>
</feature>
<dbReference type="NCBIfam" id="TIGR00450">
    <property type="entry name" value="mnmE_trmE_thdF"/>
    <property type="match status" value="1"/>
</dbReference>
<sequence length="455" mass="49809">MTNHHEETIVALATPNGIGAIGVIRLSGTDAIRIANSVFKGKDLTQQPSHTIHFGHIVDNQVVLDEVLVSLFVAPRSYTRENVVEISCHGSVFILESIIKLLVKRGARSANPGEFTLRAFLNGQLDLSQAEAVADLIAANSKASQQVALQQLRGGFSNQLQTLRNELIKFASLVELELDFSEEDVEFANRDQLKQLVLDTNRVIGSLIRSFELGNAIKHGVNTVIAGRPNAGKSTLLNALLNEERAIVSHIPGTTRDTIEEVLNIKGINFRLIDTAGIREATDTIEQIGVQRTMEKIAQTALIIYVFDAVQISVNELNDDLRSLERPGVTILAVANKIDLLNEAQLLSLPGSENITPISAKNKQHIDELKARIYSSAVKDQLTGDETLVTNIRHLEALQKTEDALARVLNGIDHVTSDFLAIDIKQALHYLGEITGTVTTDDLLDNIFSKFCIGK</sequence>
<evidence type="ECO:0000313" key="14">
    <source>
        <dbReference type="Proteomes" id="UP000253209"/>
    </source>
</evidence>
<evidence type="ECO:0000313" key="13">
    <source>
        <dbReference type="EMBL" id="RCH55402.1"/>
    </source>
</evidence>
<keyword evidence="2 10" id="KW-0963">Cytoplasm</keyword>
<comment type="caution">
    <text evidence="10">Lacks conserved residue(s) required for the propagation of feature annotation.</text>
</comment>
<dbReference type="GO" id="GO:0005525">
    <property type="term" value="F:GTP binding"/>
    <property type="evidence" value="ECO:0007669"/>
    <property type="project" value="UniProtKB-UniRule"/>
</dbReference>
<keyword evidence="3 10" id="KW-0819">tRNA processing</keyword>
<dbReference type="FunFam" id="3.40.50.300:FF:001376">
    <property type="entry name" value="tRNA modification GTPase MnmE"/>
    <property type="match status" value="1"/>
</dbReference>
<feature type="binding site" evidence="10">
    <location>
        <position position="234"/>
    </location>
    <ligand>
        <name>Mg(2+)</name>
        <dbReference type="ChEBI" id="CHEBI:18420"/>
    </ligand>
</feature>
<dbReference type="CDD" id="cd04164">
    <property type="entry name" value="trmE"/>
    <property type="match status" value="1"/>
</dbReference>
<dbReference type="Pfam" id="PF01926">
    <property type="entry name" value="MMR_HSR1"/>
    <property type="match status" value="1"/>
</dbReference>
<dbReference type="InterPro" id="IPR005225">
    <property type="entry name" value="Small_GTP-bd"/>
</dbReference>
<dbReference type="OrthoDB" id="9805918at2"/>
<dbReference type="FunFam" id="3.30.1360.120:FF:000003">
    <property type="entry name" value="tRNA modification GTPase MnmE"/>
    <property type="match status" value="1"/>
</dbReference>
<keyword evidence="8 10" id="KW-0630">Potassium</keyword>